<organism evidence="1 2">
    <name type="scientific">Rhizobium gallicum bv. gallicum R602sp</name>
    <dbReference type="NCBI Taxonomy" id="1041138"/>
    <lineage>
        <taxon>Bacteria</taxon>
        <taxon>Pseudomonadati</taxon>
        <taxon>Pseudomonadota</taxon>
        <taxon>Alphaproteobacteria</taxon>
        <taxon>Hyphomicrobiales</taxon>
        <taxon>Rhizobiaceae</taxon>
        <taxon>Rhizobium/Agrobacterium group</taxon>
        <taxon>Rhizobium</taxon>
    </lineage>
</organism>
<gene>
    <name evidence="1" type="ORF">RGR602_CH03286</name>
</gene>
<evidence type="ECO:0000313" key="2">
    <source>
        <dbReference type="Proteomes" id="UP000031368"/>
    </source>
</evidence>
<dbReference type="EMBL" id="CP006877">
    <property type="protein sequence ID" value="AJD42596.1"/>
    <property type="molecule type" value="Genomic_DNA"/>
</dbReference>
<accession>A0A0B4X619</accession>
<dbReference type="AlphaFoldDB" id="A0A0B4X619"/>
<reference evidence="1 2" key="1">
    <citation type="submission" date="2013-11" db="EMBL/GenBank/DDBJ databases">
        <title>Complete genome sequence of Rhizobium gallicum bv. gallicum R602.</title>
        <authorList>
            <person name="Bustos P."/>
            <person name="Santamaria R.I."/>
            <person name="Lozano L."/>
            <person name="Acosta J.L."/>
            <person name="Ormeno-Orrillo E."/>
            <person name="Rogel M.A."/>
            <person name="Romero D."/>
            <person name="Cevallos M.A."/>
            <person name="Martinez-Romero E."/>
            <person name="Gonzalez V."/>
        </authorList>
    </citation>
    <scope>NUCLEOTIDE SEQUENCE [LARGE SCALE GENOMIC DNA]</scope>
    <source>
        <strain evidence="1 2">R602</strain>
    </source>
</reference>
<sequence length="68" mass="7921">MSRGYFATEDIEICRRVFDDICATGHITSDYDRVELASQIIYFYQHGVTIEDSLQELVVSMTERQRPT</sequence>
<protein>
    <submittedName>
        <fullName evidence="1">Uncharacterized protein</fullName>
    </submittedName>
</protein>
<dbReference type="Proteomes" id="UP000031368">
    <property type="component" value="Chromosome"/>
</dbReference>
<keyword evidence="2" id="KW-1185">Reference proteome</keyword>
<proteinExistence type="predicted"/>
<evidence type="ECO:0000313" key="1">
    <source>
        <dbReference type="EMBL" id="AJD42596.1"/>
    </source>
</evidence>
<name>A0A0B4X619_9HYPH</name>
<dbReference type="HOGENOM" id="CLU_189971_0_0_5"/>
<dbReference type="KEGG" id="rga:RGR602_CH03286"/>